<sequence length="210" mass="24130">MITGSELITLVRDADFFSEMQALKKDFLKVDPAFMDLSDDDFISIILITPSIGIALANGSVSHYEEITLRRKARKLSRRSFFQKNDPLAPALKYLSYNFSEWENRFYKLIKITMHSSLKENNVVLETLKNPDSLTGDLKRDILNAPFIFVKFISFLFMEEDDDLLNERAITEVELEKIKEIGLALELDNVPIFNAFCQSFVVRSGSLIEE</sequence>
<evidence type="ECO:0000313" key="3">
    <source>
        <dbReference type="Proteomes" id="UP000576082"/>
    </source>
</evidence>
<keyword evidence="3" id="KW-1185">Reference proteome</keyword>
<name>A0A7X9X9N5_9BACT</name>
<dbReference type="EMBL" id="JABANE010000032">
    <property type="protein sequence ID" value="NME68951.1"/>
    <property type="molecule type" value="Genomic_DNA"/>
</dbReference>
<dbReference type="AlphaFoldDB" id="A0A7X9X9N5"/>
<keyword evidence="1" id="KW-1133">Transmembrane helix</keyword>
<organism evidence="2 3">
    <name type="scientific">Flammeovirga aprica JL-4</name>
    <dbReference type="NCBI Taxonomy" id="694437"/>
    <lineage>
        <taxon>Bacteria</taxon>
        <taxon>Pseudomonadati</taxon>
        <taxon>Bacteroidota</taxon>
        <taxon>Cytophagia</taxon>
        <taxon>Cytophagales</taxon>
        <taxon>Flammeovirgaceae</taxon>
        <taxon>Flammeovirga</taxon>
    </lineage>
</organism>
<dbReference type="Proteomes" id="UP000576082">
    <property type="component" value="Unassembled WGS sequence"/>
</dbReference>
<keyword evidence="1" id="KW-0812">Transmembrane</keyword>
<keyword evidence="1" id="KW-0472">Membrane</keyword>
<feature type="transmembrane region" description="Helical" evidence="1">
    <location>
        <begin position="42"/>
        <end position="64"/>
    </location>
</feature>
<comment type="caution">
    <text evidence="2">The sequence shown here is derived from an EMBL/GenBank/DDBJ whole genome shotgun (WGS) entry which is preliminary data.</text>
</comment>
<evidence type="ECO:0000256" key="1">
    <source>
        <dbReference type="SAM" id="Phobius"/>
    </source>
</evidence>
<proteinExistence type="predicted"/>
<evidence type="ECO:0000313" key="2">
    <source>
        <dbReference type="EMBL" id="NME68951.1"/>
    </source>
</evidence>
<gene>
    <name evidence="2" type="ORF">HHU12_13340</name>
</gene>
<protein>
    <submittedName>
        <fullName evidence="2">Uncharacterized protein</fullName>
    </submittedName>
</protein>
<dbReference type="RefSeq" id="WP_169657241.1">
    <property type="nucleotide sequence ID" value="NZ_JABANE010000032.1"/>
</dbReference>
<accession>A0A7X9X9N5</accession>
<reference evidence="2 3" key="1">
    <citation type="submission" date="2020-04" db="EMBL/GenBank/DDBJ databases">
        <title>Flammeovirga sp. SR4, a novel species isolated from seawater.</title>
        <authorList>
            <person name="Wang X."/>
        </authorList>
    </citation>
    <scope>NUCLEOTIDE SEQUENCE [LARGE SCALE GENOMIC DNA]</scope>
    <source>
        <strain evidence="2 3">ATCC 23126</strain>
    </source>
</reference>